<dbReference type="Proteomes" id="UP000184330">
    <property type="component" value="Unassembled WGS sequence"/>
</dbReference>
<gene>
    <name evidence="1" type="ORF">PAC_18561</name>
</gene>
<reference evidence="1 2" key="1">
    <citation type="submission" date="2016-03" db="EMBL/GenBank/DDBJ databases">
        <authorList>
            <person name="Ploux O."/>
        </authorList>
    </citation>
    <scope>NUCLEOTIDE SEQUENCE [LARGE SCALE GENOMIC DNA]</scope>
    <source>
        <strain evidence="1 2">UAMH 11012</strain>
    </source>
</reference>
<dbReference type="EMBL" id="FJOG01000058">
    <property type="protein sequence ID" value="CZR68662.1"/>
    <property type="molecule type" value="Genomic_DNA"/>
</dbReference>
<protein>
    <submittedName>
        <fullName evidence="1">Uncharacterized protein</fullName>
    </submittedName>
</protein>
<keyword evidence="2" id="KW-1185">Reference proteome</keyword>
<organism evidence="1 2">
    <name type="scientific">Phialocephala subalpina</name>
    <dbReference type="NCBI Taxonomy" id="576137"/>
    <lineage>
        <taxon>Eukaryota</taxon>
        <taxon>Fungi</taxon>
        <taxon>Dikarya</taxon>
        <taxon>Ascomycota</taxon>
        <taxon>Pezizomycotina</taxon>
        <taxon>Leotiomycetes</taxon>
        <taxon>Helotiales</taxon>
        <taxon>Mollisiaceae</taxon>
        <taxon>Phialocephala</taxon>
        <taxon>Phialocephala fortinii species complex</taxon>
    </lineage>
</organism>
<dbReference type="AlphaFoldDB" id="A0A1L7XUF9"/>
<accession>A0A1L7XUF9</accession>
<evidence type="ECO:0000313" key="2">
    <source>
        <dbReference type="Proteomes" id="UP000184330"/>
    </source>
</evidence>
<sequence>MTDSATVIALITATDAAEDPSSSPSAFSLEVIGCENSASTGTPTANHLWGLDLPHFNARSKRVQLRKDPTFLTVHCKEAEKLHNLPWRERLPRICQNLLKGIKRYTCLLFYSGDVEEDEEDRGETAELVVSRIQLLRELHDLYREYDLEKKSTARVSDVVILALPLEMEWRELKPQDSKMYADGNGYSIRSLDIKAAGWVLAFEKFRVRSSGGLSPDPETTGHPLYIPSSIVDAMACGVLSACPRLVRRRIETNDPANEKSTAKSEQSAEPSRFILIDKECIVRVKIPLGFLNVPNTIWGGGSDLGLPAIAPERRLGAWLRPWRRTAFNDLIFLITPFLPVDGVPPIRALFNGFCGMQAMSVFNYFEARTTLIMRIEKRCQLLLDSKSVSQLDPDERDLIDVHDKPQSLERDRGGDFYMKTLGSPAAVGYG</sequence>
<evidence type="ECO:0000313" key="1">
    <source>
        <dbReference type="EMBL" id="CZR68662.1"/>
    </source>
</evidence>
<proteinExistence type="predicted"/>
<dbReference type="OrthoDB" id="5227693at2759"/>
<name>A0A1L7XUF9_9HELO</name>